<comment type="subcellular location">
    <subcellularLocation>
        <location evidence="1">Nucleus</location>
    </subcellularLocation>
</comment>
<feature type="binding site" evidence="9">
    <location>
        <position position="58"/>
    </location>
    <ligand>
        <name>Zn(2+)</name>
        <dbReference type="ChEBI" id="CHEBI:29105"/>
    </ligand>
</feature>
<protein>
    <submittedName>
        <fullName evidence="14">Uncharacterized protein LOC113210290 isoform X1</fullName>
    </submittedName>
</protein>
<feature type="region of interest" description="Disordered" evidence="10">
    <location>
        <begin position="516"/>
        <end position="536"/>
    </location>
</feature>
<dbReference type="Pfam" id="PF07776">
    <property type="entry name" value="zf-AD"/>
    <property type="match status" value="1"/>
</dbReference>
<dbReference type="Proteomes" id="UP000504606">
    <property type="component" value="Unplaced"/>
</dbReference>
<keyword evidence="3" id="KW-0677">Repeat</keyword>
<sequence length="947" mass="105204">MEDLEAGLSNLCRLCGEVDVECSNLFDETEQEENLLSKIQLSIRIAISQDDGLPSGICNACRDKLVDYTSFYQQCHDTQERLQEFLCIESAMQKTIHADPPEIKFEAVTEHEDEADDFYYEDAEGGADENVDDENVEYMETEENNEIPEEEEYILADTEKDRRSVGSNSNHTEEERAPETTLPPPLTPIQLYEPLDSEQSGEVPLESTLGLSLFDDIDKNSSSFRKEMDVLLCGETDSQPSVAHLSCCSEPRSLTSPSFSLQDFSLDQGNHLPINEFPLSEEQLPPVKTASEREDNELEYTAVSKPGDNEHCAENNLMAEVPKLSCGFGDESVVVHSDKSLTQHTFEHQLVENISSQAFTSANHSIIQDQTLGSLPSFQGNVSSEMDSLRVQNEANTVLTVDAKVVGASGEIKFQRNMGGVKIVFPPTTAEKAIKFDDLISLFSLNEVRQAFCAESKEEEIIQQLVQQGLGSEGVPQSGRMSSLSQASSLDLPNSLLSPLSSVCDSWSWEISQLLSGDENSNEGDNRSELNTPIVTLPPKQTDCTNVVKSIQTAPPSYDVSLDVPSTSVLDNFCMPSNFKISGSKLLPSPDSNTSHIPCNLNIPQGIFTPLQVQIPEESDTPPRISRTLNSSNTYFDEISLGISPVIDLDPNVATVRMSCPPTENSQQSSFRRGIETLSLQAPNSSYISNELPSTDACPAVVSNDDDCDIKEVAVDIIIDDGKMNWLKLLPDPTDEFVKKISHKCYKCHICSRSFRFKFQVQRHIKITHSTSKPFICAICGATFSIKHYLTRHMKVHDDTRLQCTLCDKKFTRQYQLAEHELTHTDPSSLKCSDCGKQCNSKNALSVHKSICSGTLQSYICDICGKTYPGLTALNHHRARHEPVKLFKCTMCESSFHTQWQLVKHTKRHATQGLYVCKFCSLAFNSTTNLKKHKAKCPALTLNKIVS</sequence>
<gene>
    <name evidence="14" type="primary">LOC113210290</name>
</gene>
<feature type="domain" description="ZAD" evidence="12">
    <location>
        <begin position="10"/>
        <end position="85"/>
    </location>
</feature>
<dbReference type="SMART" id="SM00868">
    <property type="entry name" value="zf-AD"/>
    <property type="match status" value="1"/>
</dbReference>
<evidence type="ECO:0000256" key="5">
    <source>
        <dbReference type="ARBA" id="ARBA00022833"/>
    </source>
</evidence>
<evidence type="ECO:0000313" key="14">
    <source>
        <dbReference type="RefSeq" id="XP_026283985.1"/>
    </source>
</evidence>
<keyword evidence="5 9" id="KW-0862">Zinc</keyword>
<dbReference type="SUPFAM" id="SSF57716">
    <property type="entry name" value="Glucocorticoid receptor-like (DNA-binding domain)"/>
    <property type="match status" value="1"/>
</dbReference>
<dbReference type="AlphaFoldDB" id="A0A6J1SXA5"/>
<dbReference type="InterPro" id="IPR012934">
    <property type="entry name" value="Znf_AD"/>
</dbReference>
<feature type="domain" description="C2H2-type" evidence="11">
    <location>
        <begin position="887"/>
        <end position="914"/>
    </location>
</feature>
<dbReference type="PROSITE" id="PS50157">
    <property type="entry name" value="ZINC_FINGER_C2H2_2"/>
    <property type="match status" value="5"/>
</dbReference>
<organism evidence="13 14">
    <name type="scientific">Frankliniella occidentalis</name>
    <name type="common">Western flower thrips</name>
    <name type="synonym">Euthrips occidentalis</name>
    <dbReference type="NCBI Taxonomy" id="133901"/>
    <lineage>
        <taxon>Eukaryota</taxon>
        <taxon>Metazoa</taxon>
        <taxon>Ecdysozoa</taxon>
        <taxon>Arthropoda</taxon>
        <taxon>Hexapoda</taxon>
        <taxon>Insecta</taxon>
        <taxon>Pterygota</taxon>
        <taxon>Neoptera</taxon>
        <taxon>Paraneoptera</taxon>
        <taxon>Thysanoptera</taxon>
        <taxon>Terebrantia</taxon>
        <taxon>Thripoidea</taxon>
        <taxon>Thripidae</taxon>
        <taxon>Frankliniella</taxon>
    </lineage>
</organism>
<keyword evidence="7" id="KW-0539">Nucleus</keyword>
<evidence type="ECO:0000259" key="11">
    <source>
        <dbReference type="PROSITE" id="PS50157"/>
    </source>
</evidence>
<feature type="binding site" evidence="9">
    <location>
        <position position="61"/>
    </location>
    <ligand>
        <name>Zn(2+)</name>
        <dbReference type="ChEBI" id="CHEBI:29105"/>
    </ligand>
</feature>
<keyword evidence="6" id="KW-0238">DNA-binding</keyword>
<evidence type="ECO:0000256" key="10">
    <source>
        <dbReference type="SAM" id="MobiDB-lite"/>
    </source>
</evidence>
<dbReference type="PANTHER" id="PTHR16515:SF49">
    <property type="entry name" value="GASTRULA ZINC FINGER PROTEIN XLCGF49.1-LIKE-RELATED"/>
    <property type="match status" value="1"/>
</dbReference>
<evidence type="ECO:0000256" key="1">
    <source>
        <dbReference type="ARBA" id="ARBA00004123"/>
    </source>
</evidence>
<dbReference type="InterPro" id="IPR050331">
    <property type="entry name" value="Zinc_finger"/>
</dbReference>
<reference evidence="14" key="1">
    <citation type="submission" date="2025-08" db="UniProtKB">
        <authorList>
            <consortium name="RefSeq"/>
        </authorList>
    </citation>
    <scope>IDENTIFICATION</scope>
    <source>
        <tissue evidence="14">Whole organism</tissue>
    </source>
</reference>
<dbReference type="OrthoDB" id="2687452at2759"/>
<dbReference type="FunFam" id="3.30.160.60:FF:000145">
    <property type="entry name" value="Zinc finger protein 574"/>
    <property type="match status" value="1"/>
</dbReference>
<proteinExistence type="predicted"/>
<evidence type="ECO:0000256" key="2">
    <source>
        <dbReference type="ARBA" id="ARBA00022723"/>
    </source>
</evidence>
<dbReference type="InterPro" id="IPR036236">
    <property type="entry name" value="Znf_C2H2_sf"/>
</dbReference>
<evidence type="ECO:0000256" key="8">
    <source>
        <dbReference type="PROSITE-ProRule" id="PRU00042"/>
    </source>
</evidence>
<dbReference type="GO" id="GO:0003677">
    <property type="term" value="F:DNA binding"/>
    <property type="evidence" value="ECO:0007669"/>
    <property type="project" value="UniProtKB-KW"/>
</dbReference>
<feature type="domain" description="C2H2-type" evidence="11">
    <location>
        <begin position="746"/>
        <end position="774"/>
    </location>
</feature>
<evidence type="ECO:0000256" key="6">
    <source>
        <dbReference type="ARBA" id="ARBA00023125"/>
    </source>
</evidence>
<dbReference type="PROSITE" id="PS51915">
    <property type="entry name" value="ZAD"/>
    <property type="match status" value="1"/>
</dbReference>
<evidence type="ECO:0000313" key="13">
    <source>
        <dbReference type="Proteomes" id="UP000504606"/>
    </source>
</evidence>
<feature type="domain" description="C2H2-type" evidence="11">
    <location>
        <begin position="859"/>
        <end position="886"/>
    </location>
</feature>
<feature type="domain" description="C2H2-type" evidence="11">
    <location>
        <begin position="802"/>
        <end position="829"/>
    </location>
</feature>
<dbReference type="InterPro" id="IPR013087">
    <property type="entry name" value="Znf_C2H2_type"/>
</dbReference>
<dbReference type="PROSITE" id="PS00028">
    <property type="entry name" value="ZINC_FINGER_C2H2_1"/>
    <property type="match status" value="5"/>
</dbReference>
<keyword evidence="2 9" id="KW-0479">Metal-binding</keyword>
<evidence type="ECO:0000259" key="12">
    <source>
        <dbReference type="PROSITE" id="PS51915"/>
    </source>
</evidence>
<dbReference type="KEGG" id="foc:113210290"/>
<evidence type="ECO:0000256" key="3">
    <source>
        <dbReference type="ARBA" id="ARBA00022737"/>
    </source>
</evidence>
<dbReference type="Pfam" id="PF00096">
    <property type="entry name" value="zf-C2H2"/>
    <property type="match status" value="3"/>
</dbReference>
<dbReference type="SUPFAM" id="SSF57667">
    <property type="entry name" value="beta-beta-alpha zinc fingers"/>
    <property type="match status" value="3"/>
</dbReference>
<evidence type="ECO:0000256" key="7">
    <source>
        <dbReference type="ARBA" id="ARBA00023242"/>
    </source>
</evidence>
<feature type="binding site" evidence="9">
    <location>
        <position position="15"/>
    </location>
    <ligand>
        <name>Zn(2+)</name>
        <dbReference type="ChEBI" id="CHEBI:29105"/>
    </ligand>
</feature>
<evidence type="ECO:0000256" key="9">
    <source>
        <dbReference type="PROSITE-ProRule" id="PRU01263"/>
    </source>
</evidence>
<keyword evidence="13" id="KW-1185">Reference proteome</keyword>
<evidence type="ECO:0000256" key="4">
    <source>
        <dbReference type="ARBA" id="ARBA00022771"/>
    </source>
</evidence>
<feature type="binding site" evidence="9">
    <location>
        <position position="12"/>
    </location>
    <ligand>
        <name>Zn(2+)</name>
        <dbReference type="ChEBI" id="CHEBI:29105"/>
    </ligand>
</feature>
<dbReference type="RefSeq" id="XP_026283985.1">
    <property type="nucleotide sequence ID" value="XM_026428200.2"/>
</dbReference>
<dbReference type="PANTHER" id="PTHR16515">
    <property type="entry name" value="PR DOMAIN ZINC FINGER PROTEIN"/>
    <property type="match status" value="1"/>
</dbReference>
<feature type="region of interest" description="Disordered" evidence="10">
    <location>
        <begin position="140"/>
        <end position="186"/>
    </location>
</feature>
<dbReference type="Gene3D" id="3.30.160.60">
    <property type="entry name" value="Classic Zinc Finger"/>
    <property type="match status" value="3"/>
</dbReference>
<dbReference type="GO" id="GO:0005634">
    <property type="term" value="C:nucleus"/>
    <property type="evidence" value="ECO:0007669"/>
    <property type="project" value="UniProtKB-SubCell"/>
</dbReference>
<dbReference type="SMART" id="SM00355">
    <property type="entry name" value="ZnF_C2H2"/>
    <property type="match status" value="7"/>
</dbReference>
<feature type="domain" description="C2H2-type" evidence="11">
    <location>
        <begin position="775"/>
        <end position="802"/>
    </location>
</feature>
<name>A0A6J1SXA5_FRAOC</name>
<dbReference type="Gene3D" id="3.40.1800.20">
    <property type="match status" value="1"/>
</dbReference>
<dbReference type="GO" id="GO:0008270">
    <property type="term" value="F:zinc ion binding"/>
    <property type="evidence" value="ECO:0007669"/>
    <property type="project" value="UniProtKB-UniRule"/>
</dbReference>
<feature type="compositionally biased region" description="Acidic residues" evidence="10">
    <location>
        <begin position="140"/>
        <end position="154"/>
    </location>
</feature>
<dbReference type="GO" id="GO:0010468">
    <property type="term" value="P:regulation of gene expression"/>
    <property type="evidence" value="ECO:0007669"/>
    <property type="project" value="TreeGrafter"/>
</dbReference>
<keyword evidence="4 8" id="KW-0863">Zinc-finger</keyword>
<dbReference type="Pfam" id="PF13912">
    <property type="entry name" value="zf-C2H2_6"/>
    <property type="match status" value="1"/>
</dbReference>
<dbReference type="GeneID" id="113210290"/>
<accession>A0A6J1SXA5</accession>